<dbReference type="AlphaFoldDB" id="F4XZK1"/>
<keyword evidence="2" id="KW-1185">Reference proteome</keyword>
<evidence type="ECO:0000313" key="1">
    <source>
        <dbReference type="EMBL" id="EGJ30006.1"/>
    </source>
</evidence>
<organism evidence="1 2">
    <name type="scientific">Moorena producens 3L</name>
    <dbReference type="NCBI Taxonomy" id="489825"/>
    <lineage>
        <taxon>Bacteria</taxon>
        <taxon>Bacillati</taxon>
        <taxon>Cyanobacteriota</taxon>
        <taxon>Cyanophyceae</taxon>
        <taxon>Coleofasciculales</taxon>
        <taxon>Coleofasciculaceae</taxon>
        <taxon>Moorena</taxon>
    </lineage>
</organism>
<gene>
    <name evidence="1" type="ORF">LYNGBM3L_57710</name>
</gene>
<reference evidence="2" key="1">
    <citation type="journal article" date="2011" name="Proc. Natl. Acad. Sci. U.S.A.">
        <title>Genomic insights into the physiology and ecology of the marine filamentous cyanobacterium Lyngbya majuscula.</title>
        <authorList>
            <person name="Jones A.C."/>
            <person name="Monroe E.A."/>
            <person name="Podell S."/>
            <person name="Hess W.R."/>
            <person name="Klages S."/>
            <person name="Esquenazi E."/>
            <person name="Niessen S."/>
            <person name="Hoover H."/>
            <person name="Rothmann M."/>
            <person name="Lasken R.S."/>
            <person name="Yates J.R.III."/>
            <person name="Reinhardt R."/>
            <person name="Kube M."/>
            <person name="Burkart M.D."/>
            <person name="Allen E.E."/>
            <person name="Dorrestein P.C."/>
            <person name="Gerwick W.H."/>
            <person name="Gerwick L."/>
        </authorList>
    </citation>
    <scope>NUCLEOTIDE SEQUENCE [LARGE SCALE GENOMIC DNA]</scope>
    <source>
        <strain evidence="2">3L</strain>
    </source>
</reference>
<dbReference type="RefSeq" id="WP_008188539.1">
    <property type="nucleotide sequence ID" value="NZ_GL890964.1"/>
</dbReference>
<protein>
    <submittedName>
        <fullName evidence="1">Uncharacterized protein</fullName>
    </submittedName>
</protein>
<dbReference type="Gene3D" id="3.30.9.10">
    <property type="entry name" value="D-Amino Acid Oxidase, subunit A, domain 2"/>
    <property type="match status" value="1"/>
</dbReference>
<dbReference type="Gene3D" id="3.50.50.60">
    <property type="entry name" value="FAD/NAD(P)-binding domain"/>
    <property type="match status" value="1"/>
</dbReference>
<dbReference type="EMBL" id="GL890964">
    <property type="protein sequence ID" value="EGJ30006.1"/>
    <property type="molecule type" value="Genomic_DNA"/>
</dbReference>
<proteinExistence type="predicted"/>
<evidence type="ECO:0000313" key="2">
    <source>
        <dbReference type="Proteomes" id="UP000003959"/>
    </source>
</evidence>
<sequence>MPYIWRAQEFSYSLLTMLHSPEGEYLEDVRFRRKLSESKLSQLTTSLTFAKNVARNYVGIV</sequence>
<dbReference type="InterPro" id="IPR036188">
    <property type="entry name" value="FAD/NAD-bd_sf"/>
</dbReference>
<dbReference type="HOGENOM" id="CLU_2917588_0_0_3"/>
<dbReference type="Proteomes" id="UP000003959">
    <property type="component" value="Unassembled WGS sequence"/>
</dbReference>
<accession>F4XZK1</accession>
<name>F4XZK1_9CYAN</name>